<organism evidence="1 2">
    <name type="scientific">Hygrophoropsis aurantiaca</name>
    <dbReference type="NCBI Taxonomy" id="72124"/>
    <lineage>
        <taxon>Eukaryota</taxon>
        <taxon>Fungi</taxon>
        <taxon>Dikarya</taxon>
        <taxon>Basidiomycota</taxon>
        <taxon>Agaricomycotina</taxon>
        <taxon>Agaricomycetes</taxon>
        <taxon>Agaricomycetidae</taxon>
        <taxon>Boletales</taxon>
        <taxon>Coniophorineae</taxon>
        <taxon>Hygrophoropsidaceae</taxon>
        <taxon>Hygrophoropsis</taxon>
    </lineage>
</organism>
<keyword evidence="2" id="KW-1185">Reference proteome</keyword>
<dbReference type="Proteomes" id="UP000790377">
    <property type="component" value="Unassembled WGS sequence"/>
</dbReference>
<evidence type="ECO:0000313" key="2">
    <source>
        <dbReference type="Proteomes" id="UP000790377"/>
    </source>
</evidence>
<evidence type="ECO:0000313" key="1">
    <source>
        <dbReference type="EMBL" id="KAH7913119.1"/>
    </source>
</evidence>
<dbReference type="EMBL" id="MU267637">
    <property type="protein sequence ID" value="KAH7913119.1"/>
    <property type="molecule type" value="Genomic_DNA"/>
</dbReference>
<protein>
    <submittedName>
        <fullName evidence="1">Uncharacterized protein</fullName>
    </submittedName>
</protein>
<name>A0ACB8AIC8_9AGAM</name>
<accession>A0ACB8AIC8</accession>
<feature type="non-terminal residue" evidence="1">
    <location>
        <position position="1"/>
    </location>
</feature>
<proteinExistence type="predicted"/>
<sequence length="85" mass="9364">QVEPSAFASGATVNDLLKEMEELFAARFERGDKKRALNRLRIGSAHKSHHFSTFRSGLWLGLAAPAVVTGFILCAFYGVSCYDLD</sequence>
<reference evidence="1" key="1">
    <citation type="journal article" date="2021" name="New Phytol.">
        <title>Evolutionary innovations through gain and loss of genes in the ectomycorrhizal Boletales.</title>
        <authorList>
            <person name="Wu G."/>
            <person name="Miyauchi S."/>
            <person name="Morin E."/>
            <person name="Kuo A."/>
            <person name="Drula E."/>
            <person name="Varga T."/>
            <person name="Kohler A."/>
            <person name="Feng B."/>
            <person name="Cao Y."/>
            <person name="Lipzen A."/>
            <person name="Daum C."/>
            <person name="Hundley H."/>
            <person name="Pangilinan J."/>
            <person name="Johnson J."/>
            <person name="Barry K."/>
            <person name="LaButti K."/>
            <person name="Ng V."/>
            <person name="Ahrendt S."/>
            <person name="Min B."/>
            <person name="Choi I.G."/>
            <person name="Park H."/>
            <person name="Plett J.M."/>
            <person name="Magnuson J."/>
            <person name="Spatafora J.W."/>
            <person name="Nagy L.G."/>
            <person name="Henrissat B."/>
            <person name="Grigoriev I.V."/>
            <person name="Yang Z.L."/>
            <person name="Xu J."/>
            <person name="Martin F.M."/>
        </authorList>
    </citation>
    <scope>NUCLEOTIDE SEQUENCE</scope>
    <source>
        <strain evidence="1">ATCC 28755</strain>
    </source>
</reference>
<gene>
    <name evidence="1" type="ORF">BJ138DRAFT_1003013</name>
</gene>
<comment type="caution">
    <text evidence="1">The sequence shown here is derived from an EMBL/GenBank/DDBJ whole genome shotgun (WGS) entry which is preliminary data.</text>
</comment>